<keyword evidence="2" id="KW-1185">Reference proteome</keyword>
<dbReference type="EMBL" id="JARYGZ010000001">
    <property type="protein sequence ID" value="MDH7638169.1"/>
    <property type="molecule type" value="Genomic_DNA"/>
</dbReference>
<organism evidence="1 2">
    <name type="scientific">Sphingomonas oryzagri</name>
    <dbReference type="NCBI Taxonomy" id="3042314"/>
    <lineage>
        <taxon>Bacteria</taxon>
        <taxon>Pseudomonadati</taxon>
        <taxon>Pseudomonadota</taxon>
        <taxon>Alphaproteobacteria</taxon>
        <taxon>Sphingomonadales</taxon>
        <taxon>Sphingomonadaceae</taxon>
        <taxon>Sphingomonas</taxon>
    </lineage>
</organism>
<protein>
    <submittedName>
        <fullName evidence="1">DUF1810 domain-containing protein</fullName>
    </submittedName>
</protein>
<dbReference type="InterPro" id="IPR014937">
    <property type="entry name" value="DUF1810"/>
</dbReference>
<dbReference type="Pfam" id="PF08837">
    <property type="entry name" value="DUF1810"/>
    <property type="match status" value="1"/>
</dbReference>
<accession>A0ABT6MYN3</accession>
<sequence>MPSHDLEHFVSAQEQTYVRALDEVRAGAKRSHWMWYIFPQIAGLGHSPMAQRYAIADLEEARAYLGHPILGGRLREIVMVLQDLPDAEPEAVFGHVDAMKLRSSLTLFALADAEPTSLFHQALDRWFDGREDPATVARL</sequence>
<comment type="caution">
    <text evidence="1">The sequence shown here is derived from an EMBL/GenBank/DDBJ whole genome shotgun (WGS) entry which is preliminary data.</text>
</comment>
<dbReference type="Proteomes" id="UP001160625">
    <property type="component" value="Unassembled WGS sequence"/>
</dbReference>
<dbReference type="RefSeq" id="WP_281043484.1">
    <property type="nucleotide sequence ID" value="NZ_JARYGZ010000001.1"/>
</dbReference>
<reference evidence="1" key="1">
    <citation type="submission" date="2023-04" db="EMBL/GenBank/DDBJ databases">
        <title>Sphingomonas sp. MAHUQ-71 isolated from rice field.</title>
        <authorList>
            <person name="Huq M.A."/>
        </authorList>
    </citation>
    <scope>NUCLEOTIDE SEQUENCE</scope>
    <source>
        <strain evidence="1">MAHUQ-71</strain>
    </source>
</reference>
<evidence type="ECO:0000313" key="1">
    <source>
        <dbReference type="EMBL" id="MDH7638169.1"/>
    </source>
</evidence>
<dbReference type="PIRSF" id="PIRSF008546">
    <property type="entry name" value="UCP008546"/>
    <property type="match status" value="1"/>
</dbReference>
<evidence type="ECO:0000313" key="2">
    <source>
        <dbReference type="Proteomes" id="UP001160625"/>
    </source>
</evidence>
<dbReference type="SUPFAM" id="SSF140736">
    <property type="entry name" value="Rv1873-like"/>
    <property type="match status" value="1"/>
</dbReference>
<dbReference type="InterPro" id="IPR036287">
    <property type="entry name" value="Rv1873-like_sf"/>
</dbReference>
<dbReference type="Gene3D" id="1.25.40.380">
    <property type="entry name" value="Protein of unknown function DUF1810"/>
    <property type="match status" value="1"/>
</dbReference>
<name>A0ABT6MYN3_9SPHN</name>
<proteinExistence type="predicted"/>
<gene>
    <name evidence="1" type="ORF">QGN17_05455</name>
</gene>